<comment type="subcellular location">
    <subcellularLocation>
        <location evidence="1">Membrane</location>
    </subcellularLocation>
</comment>
<sequence>MSYYFVSSAIAFRDEADLWCDAPTIRGVIVYSVVTPVLCCFGLITNTLSLAVLRRKNWTGSVYIYLAACVDLGTSLVLMLGGISYKWGPIIGLPLSGSLNTLGILAIVALTVDRAVYLWDPLRCAVPRFCTPRIAKRLMLASCPIALIFNLPYCFIFEWRDNGSLTTTAFFNSKFYNIFNWFTLFAFAVLPAIILSLGNGILIKSLKMATKINQKCPIKNHKRRNHTRLTIMLITMIVFFLITNVPENLAARSAAVNLLFSGDRNKAGVATLETLRQIATVLGAVDVNTNFVFYYVFCPEFSRVLGRICSRKRGDNLQVNVFVLNAIQVQEMSGKCPN</sequence>
<feature type="transmembrane region" description="Helical" evidence="6">
    <location>
        <begin position="62"/>
        <end position="85"/>
    </location>
</feature>
<reference evidence="8" key="1">
    <citation type="submission" date="2022-01" db="EMBL/GenBank/DDBJ databases">
        <authorList>
            <person name="King R."/>
        </authorList>
    </citation>
    <scope>NUCLEOTIDE SEQUENCE</scope>
</reference>
<evidence type="ECO:0000256" key="2">
    <source>
        <dbReference type="ARBA" id="ARBA00010663"/>
    </source>
</evidence>
<dbReference type="InterPro" id="IPR052954">
    <property type="entry name" value="GPCR-Ligand_Int"/>
</dbReference>
<evidence type="ECO:0000256" key="3">
    <source>
        <dbReference type="ARBA" id="ARBA00022692"/>
    </source>
</evidence>
<feature type="transmembrane region" description="Helical" evidence="6">
    <location>
        <begin position="227"/>
        <end position="245"/>
    </location>
</feature>
<evidence type="ECO:0000256" key="6">
    <source>
        <dbReference type="SAM" id="Phobius"/>
    </source>
</evidence>
<feature type="transmembrane region" description="Helical" evidence="6">
    <location>
        <begin position="138"/>
        <end position="159"/>
    </location>
</feature>
<keyword evidence="9" id="KW-1185">Reference proteome</keyword>
<dbReference type="SUPFAM" id="SSF81321">
    <property type="entry name" value="Family A G protein-coupled receptor-like"/>
    <property type="match status" value="1"/>
</dbReference>
<dbReference type="InterPro" id="IPR000276">
    <property type="entry name" value="GPCR_Rhodpsn"/>
</dbReference>
<dbReference type="InterPro" id="IPR017452">
    <property type="entry name" value="GPCR_Rhodpsn_7TM"/>
</dbReference>
<feature type="transmembrane region" description="Helical" evidence="6">
    <location>
        <begin position="97"/>
        <end position="117"/>
    </location>
</feature>
<dbReference type="CDD" id="cd14978">
    <property type="entry name" value="7tmA_FMRFamide_R-like"/>
    <property type="match status" value="1"/>
</dbReference>
<dbReference type="GO" id="GO:0004930">
    <property type="term" value="F:G protein-coupled receptor activity"/>
    <property type="evidence" value="ECO:0007669"/>
    <property type="project" value="InterPro"/>
</dbReference>
<name>A0A9N9MVH9_9CUCU</name>
<dbReference type="Pfam" id="PF00001">
    <property type="entry name" value="7tm_1"/>
    <property type="match status" value="1"/>
</dbReference>
<organism evidence="8 9">
    <name type="scientific">Ceutorhynchus assimilis</name>
    <name type="common">cabbage seed weevil</name>
    <dbReference type="NCBI Taxonomy" id="467358"/>
    <lineage>
        <taxon>Eukaryota</taxon>
        <taxon>Metazoa</taxon>
        <taxon>Ecdysozoa</taxon>
        <taxon>Arthropoda</taxon>
        <taxon>Hexapoda</taxon>
        <taxon>Insecta</taxon>
        <taxon>Pterygota</taxon>
        <taxon>Neoptera</taxon>
        <taxon>Endopterygota</taxon>
        <taxon>Coleoptera</taxon>
        <taxon>Polyphaga</taxon>
        <taxon>Cucujiformia</taxon>
        <taxon>Curculionidae</taxon>
        <taxon>Ceutorhynchinae</taxon>
        <taxon>Ceutorhynchus</taxon>
    </lineage>
</organism>
<evidence type="ECO:0000313" key="8">
    <source>
        <dbReference type="EMBL" id="CAG9769926.1"/>
    </source>
</evidence>
<proteinExistence type="inferred from homology"/>
<evidence type="ECO:0000256" key="5">
    <source>
        <dbReference type="ARBA" id="ARBA00023136"/>
    </source>
</evidence>
<feature type="domain" description="G-protein coupled receptors family 1 profile" evidence="7">
    <location>
        <begin position="101"/>
        <end position="294"/>
    </location>
</feature>
<dbReference type="Proteomes" id="UP001152799">
    <property type="component" value="Chromosome 6"/>
</dbReference>
<dbReference type="GO" id="GO:0016020">
    <property type="term" value="C:membrane"/>
    <property type="evidence" value="ECO:0007669"/>
    <property type="project" value="UniProtKB-SubCell"/>
</dbReference>
<evidence type="ECO:0000313" key="9">
    <source>
        <dbReference type="Proteomes" id="UP001152799"/>
    </source>
</evidence>
<dbReference type="AlphaFoldDB" id="A0A9N9MVH9"/>
<dbReference type="PANTHER" id="PTHR46641:SF25">
    <property type="entry name" value="CNMAMIDE RECEPTOR-RELATED"/>
    <property type="match status" value="1"/>
</dbReference>
<gene>
    <name evidence="8" type="ORF">CEUTPL_LOCUS10399</name>
</gene>
<dbReference type="Gene3D" id="1.20.1070.10">
    <property type="entry name" value="Rhodopsin 7-helix transmembrane proteins"/>
    <property type="match status" value="1"/>
</dbReference>
<dbReference type="EMBL" id="OU892282">
    <property type="protein sequence ID" value="CAG9769926.1"/>
    <property type="molecule type" value="Genomic_DNA"/>
</dbReference>
<evidence type="ECO:0000256" key="1">
    <source>
        <dbReference type="ARBA" id="ARBA00004370"/>
    </source>
</evidence>
<keyword evidence="4 6" id="KW-1133">Transmembrane helix</keyword>
<evidence type="ECO:0000256" key="4">
    <source>
        <dbReference type="ARBA" id="ARBA00022989"/>
    </source>
</evidence>
<keyword evidence="5 6" id="KW-0472">Membrane</keyword>
<comment type="similarity">
    <text evidence="2">Belongs to the G-protein coupled receptor 1 family.</text>
</comment>
<keyword evidence="3 6" id="KW-0812">Transmembrane</keyword>
<feature type="transmembrane region" description="Helical" evidence="6">
    <location>
        <begin position="28"/>
        <end position="53"/>
    </location>
</feature>
<dbReference type="PROSITE" id="PS50262">
    <property type="entry name" value="G_PROTEIN_RECEP_F1_2"/>
    <property type="match status" value="1"/>
</dbReference>
<protein>
    <recommendedName>
        <fullName evidence="7">G-protein coupled receptors family 1 profile domain-containing protein</fullName>
    </recommendedName>
</protein>
<feature type="transmembrane region" description="Helical" evidence="6">
    <location>
        <begin position="179"/>
        <end position="206"/>
    </location>
</feature>
<accession>A0A9N9MVH9</accession>
<dbReference type="PANTHER" id="PTHR46641">
    <property type="entry name" value="FMRFAMIDE RECEPTOR-RELATED"/>
    <property type="match status" value="1"/>
</dbReference>
<dbReference type="OrthoDB" id="10011262at2759"/>
<evidence type="ECO:0000259" key="7">
    <source>
        <dbReference type="PROSITE" id="PS50262"/>
    </source>
</evidence>